<accession>A0ABN9PW10</accession>
<evidence type="ECO:0000256" key="1">
    <source>
        <dbReference type="SAM" id="MobiDB-lite"/>
    </source>
</evidence>
<evidence type="ECO:0000313" key="3">
    <source>
        <dbReference type="Proteomes" id="UP001189429"/>
    </source>
</evidence>
<protein>
    <submittedName>
        <fullName evidence="2">Uncharacterized protein</fullName>
    </submittedName>
</protein>
<gene>
    <name evidence="2" type="ORF">PCOR1329_LOCUS5592</name>
</gene>
<reference evidence="2" key="1">
    <citation type="submission" date="2023-10" db="EMBL/GenBank/DDBJ databases">
        <authorList>
            <person name="Chen Y."/>
            <person name="Shah S."/>
            <person name="Dougan E. K."/>
            <person name="Thang M."/>
            <person name="Chan C."/>
        </authorList>
    </citation>
    <scope>NUCLEOTIDE SEQUENCE [LARGE SCALE GENOMIC DNA]</scope>
</reference>
<feature type="region of interest" description="Disordered" evidence="1">
    <location>
        <begin position="62"/>
        <end position="99"/>
    </location>
</feature>
<comment type="caution">
    <text evidence="2">The sequence shown here is derived from an EMBL/GenBank/DDBJ whole genome shotgun (WGS) entry which is preliminary data.</text>
</comment>
<keyword evidence="3" id="KW-1185">Reference proteome</keyword>
<sequence length="657" mass="72540">MWDWLKNEFNDACCAVLGLLALGAPMASPRLSVSSALLKPSLATPFLLFGLPLASSTRAVEMGRSEGEMGAPSEVNAPAEAPRKTVSKRPSPVPPGPPGSGSGMEFLGCFLCQGGGDLCECWFGKPLRRQCMLAVRPRRRAAMGTPAALNDQADMNRDPEKWRATHLPYLDKDTRKAAIHDFKTTHKQQESNMSIDGGLSGCEDVWLTRVRYRGFMGFWEGLSKEEADERFDGEFDANPKRNKKNQQVVLAEGNEYVKHEAGAESKRGVVENTPIGDEGDDREYEGAETSPCCEFWGGELLGRRAARSCSQQRRRPPRGLPLQEAVKEIAKGFEGKATTYARLTRLADRHKDYPDLPRNLTTVWISGSCNAELDSMRVDPVSLWADATELAQSLELIDKEIQTTKRKTYLQDRHQSQKARAKAQTTMVADEEGDSSTYRLQPISSCGIAIDANMSAFNPSRLFGWKTPFACFQDVLVDIGGPIDERCSRLNENLAANRDIWLGAQANVDSKSERGEHLEFLPGLGPHLCCIVRNALRLGAMAVPLPAFACFMPPLNGSMFALAHDVAEVLNQEVFLTDIQTFLKSSSGEGFLKSKHAACVTFQSWLRYLHVPFLNAEVAKTVDAEVFKAASALPAARWVPLQASMWVERRKGFSDFV</sequence>
<dbReference type="EMBL" id="CAUYUJ010001480">
    <property type="protein sequence ID" value="CAK0796133.1"/>
    <property type="molecule type" value="Genomic_DNA"/>
</dbReference>
<name>A0ABN9PW10_9DINO</name>
<evidence type="ECO:0000313" key="2">
    <source>
        <dbReference type="EMBL" id="CAK0796133.1"/>
    </source>
</evidence>
<feature type="region of interest" description="Disordered" evidence="1">
    <location>
        <begin position="408"/>
        <end position="433"/>
    </location>
</feature>
<organism evidence="2 3">
    <name type="scientific">Prorocentrum cordatum</name>
    <dbReference type="NCBI Taxonomy" id="2364126"/>
    <lineage>
        <taxon>Eukaryota</taxon>
        <taxon>Sar</taxon>
        <taxon>Alveolata</taxon>
        <taxon>Dinophyceae</taxon>
        <taxon>Prorocentrales</taxon>
        <taxon>Prorocentraceae</taxon>
        <taxon>Prorocentrum</taxon>
    </lineage>
</organism>
<dbReference type="Proteomes" id="UP001189429">
    <property type="component" value="Unassembled WGS sequence"/>
</dbReference>
<proteinExistence type="predicted"/>